<dbReference type="GO" id="GO:0000309">
    <property type="term" value="F:nicotinamide-nucleotide adenylyltransferase activity"/>
    <property type="evidence" value="ECO:0007669"/>
    <property type="project" value="TreeGrafter"/>
</dbReference>
<keyword evidence="1" id="KW-0808">Transferase</keyword>
<dbReference type="SUPFAM" id="SSF52374">
    <property type="entry name" value="Nucleotidylyl transferase"/>
    <property type="match status" value="1"/>
</dbReference>
<name>A0A6A6TVB3_9PEZI</name>
<protein>
    <submittedName>
        <fullName evidence="1">Nucleotidylyl transferase</fullName>
    </submittedName>
</protein>
<evidence type="ECO:0000313" key="2">
    <source>
        <dbReference type="Proteomes" id="UP000799302"/>
    </source>
</evidence>
<dbReference type="OrthoDB" id="5591297at2759"/>
<dbReference type="PANTHER" id="PTHR31285:SF0">
    <property type="entry name" value="NICOTINAMIDE MONONUCLEOTIDE ADENYLYLTRANSFERASE"/>
    <property type="match status" value="1"/>
</dbReference>
<keyword evidence="2" id="KW-1185">Reference proteome</keyword>
<dbReference type="GO" id="GO:0016887">
    <property type="term" value="F:ATP hydrolysis activity"/>
    <property type="evidence" value="ECO:0007669"/>
    <property type="project" value="TreeGrafter"/>
</dbReference>
<reference evidence="1" key="1">
    <citation type="journal article" date="2020" name="Stud. Mycol.">
        <title>101 Dothideomycetes genomes: a test case for predicting lifestyles and emergence of pathogens.</title>
        <authorList>
            <person name="Haridas S."/>
            <person name="Albert R."/>
            <person name="Binder M."/>
            <person name="Bloem J."/>
            <person name="Labutti K."/>
            <person name="Salamov A."/>
            <person name="Andreopoulos B."/>
            <person name="Baker S."/>
            <person name="Barry K."/>
            <person name="Bills G."/>
            <person name="Bluhm B."/>
            <person name="Cannon C."/>
            <person name="Castanera R."/>
            <person name="Culley D."/>
            <person name="Daum C."/>
            <person name="Ezra D."/>
            <person name="Gonzalez J."/>
            <person name="Henrissat B."/>
            <person name="Kuo A."/>
            <person name="Liang C."/>
            <person name="Lipzen A."/>
            <person name="Lutzoni F."/>
            <person name="Magnuson J."/>
            <person name="Mondo S."/>
            <person name="Nolan M."/>
            <person name="Ohm R."/>
            <person name="Pangilinan J."/>
            <person name="Park H.-J."/>
            <person name="Ramirez L."/>
            <person name="Alfaro M."/>
            <person name="Sun H."/>
            <person name="Tritt A."/>
            <person name="Yoshinaga Y."/>
            <person name="Zwiers L.-H."/>
            <person name="Turgeon B."/>
            <person name="Goodwin S."/>
            <person name="Spatafora J."/>
            <person name="Crous P."/>
            <person name="Grigoriev I."/>
        </authorList>
    </citation>
    <scope>NUCLEOTIDE SEQUENCE</scope>
    <source>
        <strain evidence="1">CBS 115976</strain>
    </source>
</reference>
<organism evidence="1 2">
    <name type="scientific">Microthyrium microscopicum</name>
    <dbReference type="NCBI Taxonomy" id="703497"/>
    <lineage>
        <taxon>Eukaryota</taxon>
        <taxon>Fungi</taxon>
        <taxon>Dikarya</taxon>
        <taxon>Ascomycota</taxon>
        <taxon>Pezizomycotina</taxon>
        <taxon>Dothideomycetes</taxon>
        <taxon>Dothideomycetes incertae sedis</taxon>
        <taxon>Microthyriales</taxon>
        <taxon>Microthyriaceae</taxon>
        <taxon>Microthyrium</taxon>
    </lineage>
</organism>
<sequence>MGDAESDSYSVNMKARVGQLARLLPTLESSVQTFVNSKSNFTRIATNDSQSPWPGFASGETRSQEQIQNARKLFILDSSYNPPSKAHAALALSALHSVSSTESTRLLLLFGVSNADKGFKPAAFHHRLAMMILFAQDLRERSKNFEFADIPIDIGLTSAAYYTDKSPAISESGVYADECTHVHMIGYDTLIRFLNPKYYEKFDPPLSALDPYFDAGHQIRVLLRANEDGNDEQELKAQKAYITKLAVADSTSRELGFKREWAQQIVSMEDIHAAGISSTRIREAVFLHKWEAVERLVTPGVFAWLHQHHIYDEPT</sequence>
<dbReference type="InterPro" id="IPR014729">
    <property type="entry name" value="Rossmann-like_a/b/a_fold"/>
</dbReference>
<proteinExistence type="predicted"/>
<dbReference type="Proteomes" id="UP000799302">
    <property type="component" value="Unassembled WGS sequence"/>
</dbReference>
<evidence type="ECO:0000313" key="1">
    <source>
        <dbReference type="EMBL" id="KAF2663680.1"/>
    </source>
</evidence>
<gene>
    <name evidence="1" type="ORF">BT63DRAFT_109610</name>
</gene>
<dbReference type="PANTHER" id="PTHR31285">
    <property type="entry name" value="NICOTINAMIDE MONONUCLEOTIDE ADENYLYLTRANSFERASE"/>
    <property type="match status" value="1"/>
</dbReference>
<dbReference type="AlphaFoldDB" id="A0A6A6TVB3"/>
<accession>A0A6A6TVB3</accession>
<dbReference type="EMBL" id="MU004244">
    <property type="protein sequence ID" value="KAF2663680.1"/>
    <property type="molecule type" value="Genomic_DNA"/>
</dbReference>
<dbReference type="GO" id="GO:0005634">
    <property type="term" value="C:nucleus"/>
    <property type="evidence" value="ECO:0007669"/>
    <property type="project" value="TreeGrafter"/>
</dbReference>
<dbReference type="GO" id="GO:0005737">
    <property type="term" value="C:cytoplasm"/>
    <property type="evidence" value="ECO:0007669"/>
    <property type="project" value="TreeGrafter"/>
</dbReference>
<dbReference type="Gene3D" id="3.40.50.620">
    <property type="entry name" value="HUPs"/>
    <property type="match status" value="1"/>
</dbReference>